<dbReference type="Gene3D" id="3.30.43.10">
    <property type="entry name" value="Uridine Diphospho-n-acetylenolpyruvylglucosamine Reductase, domain 2"/>
    <property type="match status" value="1"/>
</dbReference>
<sequence length="317" mass="35423">MEIEEKSIYLKSNHQLVCSLIFAIILITKELNLAVEKVGVGDGYHAIHKMIAGFHASQCGYCIPRWCMSLYGALHQAEAKGAHELRQGFSNLSVLEAKKSIAGNLCRCTGYRPIADVCKSFAEEIDLEDLGLNSFWKKKEIPDPNKLPKYDRTTIQTNPKFCSQKCEESGTPTLNFAYKDEFDGEQCIWIRPSNLEETLATLKETAKENVELNLVVGNTSVGIYKNVRPKVFVDISNIPELQIIYRHEFGIEIGVAVTIANLIEVLEDTNDVLNPGKLIYPRNLIFESIANHIKKVASGFIRNTSSIGGNLIMAKEL</sequence>
<gene>
    <name evidence="4" type="ORF">SUGI_1483300</name>
</gene>
<keyword evidence="2" id="KW-0500">Molybdenum</keyword>
<dbReference type="PROSITE" id="PS51387">
    <property type="entry name" value="FAD_PCMH"/>
    <property type="match status" value="1"/>
</dbReference>
<reference evidence="4" key="1">
    <citation type="submission" date="2022-12" db="EMBL/GenBank/DDBJ databases">
        <title>Chromosome-Level Genome Assembly of Japanese Cedar (Cryptomeriajaponica D. Don).</title>
        <authorList>
            <person name="Fujino T."/>
            <person name="Yamaguchi K."/>
            <person name="Yokoyama T."/>
            <person name="Hamanaka T."/>
            <person name="Harazono Y."/>
            <person name="Kamada H."/>
            <person name="Kobayashi W."/>
            <person name="Ujino-Ihara T."/>
            <person name="Uchiyama K."/>
            <person name="Matsumoto A."/>
            <person name="Izuno A."/>
            <person name="Tsumura Y."/>
            <person name="Toyoda A."/>
            <person name="Shigenobu S."/>
            <person name="Moriguchi Y."/>
            <person name="Ueno S."/>
            <person name="Kasahara M."/>
        </authorList>
    </citation>
    <scope>NUCLEOTIDE SEQUENCE</scope>
</reference>
<dbReference type="InterPro" id="IPR016167">
    <property type="entry name" value="FAD-bd_PCMH_sub1"/>
</dbReference>
<dbReference type="InterPro" id="IPR016169">
    <property type="entry name" value="FAD-bd_PCMH_sub2"/>
</dbReference>
<comment type="cofactor">
    <cofactor evidence="1">
        <name>FAD</name>
        <dbReference type="ChEBI" id="CHEBI:57692"/>
    </cofactor>
</comment>
<dbReference type="Pfam" id="PF00941">
    <property type="entry name" value="FAD_binding_5"/>
    <property type="match status" value="1"/>
</dbReference>
<dbReference type="AlphaFoldDB" id="A0AAD3NTH5"/>
<evidence type="ECO:0000259" key="3">
    <source>
        <dbReference type="PROSITE" id="PS51387"/>
    </source>
</evidence>
<dbReference type="GO" id="GO:0005506">
    <property type="term" value="F:iron ion binding"/>
    <property type="evidence" value="ECO:0007669"/>
    <property type="project" value="InterPro"/>
</dbReference>
<dbReference type="PANTHER" id="PTHR11908">
    <property type="entry name" value="XANTHINE DEHYDROGENASE"/>
    <property type="match status" value="1"/>
</dbReference>
<name>A0AAD3NTH5_CRYJA</name>
<accession>A0AAD3NTH5</accession>
<dbReference type="GO" id="GO:0071949">
    <property type="term" value="F:FAD binding"/>
    <property type="evidence" value="ECO:0007669"/>
    <property type="project" value="InterPro"/>
</dbReference>
<dbReference type="PANTHER" id="PTHR11908:SF132">
    <property type="entry name" value="ALDEHYDE OXIDASE 1-RELATED"/>
    <property type="match status" value="1"/>
</dbReference>
<dbReference type="InterPro" id="IPR002888">
    <property type="entry name" value="2Fe-2S-bd"/>
</dbReference>
<comment type="caution">
    <text evidence="4">The sequence shown here is derived from an EMBL/GenBank/DDBJ whole genome shotgun (WGS) entry which is preliminary data.</text>
</comment>
<feature type="domain" description="FAD-binding PCMH-type" evidence="3">
    <location>
        <begin position="182"/>
        <end position="317"/>
    </location>
</feature>
<dbReference type="Pfam" id="PF01799">
    <property type="entry name" value="Fer2_2"/>
    <property type="match status" value="1"/>
</dbReference>
<evidence type="ECO:0000313" key="4">
    <source>
        <dbReference type="EMBL" id="GLJ58893.1"/>
    </source>
</evidence>
<dbReference type="InterPro" id="IPR016208">
    <property type="entry name" value="Ald_Oxase/xanthine_DH-like"/>
</dbReference>
<dbReference type="Gene3D" id="3.30.465.10">
    <property type="match status" value="1"/>
</dbReference>
<evidence type="ECO:0000256" key="2">
    <source>
        <dbReference type="ARBA" id="ARBA00022505"/>
    </source>
</evidence>
<dbReference type="Proteomes" id="UP001234787">
    <property type="component" value="Unassembled WGS sequence"/>
</dbReference>
<dbReference type="InterPro" id="IPR036884">
    <property type="entry name" value="2Fe-2S-bd_dom_sf"/>
</dbReference>
<evidence type="ECO:0000256" key="1">
    <source>
        <dbReference type="ARBA" id="ARBA00001974"/>
    </source>
</evidence>
<protein>
    <recommendedName>
        <fullName evidence="3">FAD-binding PCMH-type domain-containing protein</fullName>
    </recommendedName>
</protein>
<evidence type="ECO:0000313" key="5">
    <source>
        <dbReference type="Proteomes" id="UP001234787"/>
    </source>
</evidence>
<dbReference type="InterPro" id="IPR002346">
    <property type="entry name" value="Mopterin_DH_FAD-bd"/>
</dbReference>
<dbReference type="SUPFAM" id="SSF47741">
    <property type="entry name" value="CO dehydrogenase ISP C-domain like"/>
    <property type="match status" value="1"/>
</dbReference>
<dbReference type="SUPFAM" id="SSF56176">
    <property type="entry name" value="FAD-binding/transporter-associated domain-like"/>
    <property type="match status" value="1"/>
</dbReference>
<dbReference type="Gene3D" id="1.10.150.120">
    <property type="entry name" value="[2Fe-2S]-binding domain"/>
    <property type="match status" value="1"/>
</dbReference>
<organism evidence="4 5">
    <name type="scientific">Cryptomeria japonica</name>
    <name type="common">Japanese cedar</name>
    <name type="synonym">Cupressus japonica</name>
    <dbReference type="NCBI Taxonomy" id="3369"/>
    <lineage>
        <taxon>Eukaryota</taxon>
        <taxon>Viridiplantae</taxon>
        <taxon>Streptophyta</taxon>
        <taxon>Embryophyta</taxon>
        <taxon>Tracheophyta</taxon>
        <taxon>Spermatophyta</taxon>
        <taxon>Pinopsida</taxon>
        <taxon>Pinidae</taxon>
        <taxon>Conifers II</taxon>
        <taxon>Cupressales</taxon>
        <taxon>Cupressaceae</taxon>
        <taxon>Cryptomeria</taxon>
    </lineage>
</organism>
<keyword evidence="5" id="KW-1185">Reference proteome</keyword>
<dbReference type="InterPro" id="IPR036318">
    <property type="entry name" value="FAD-bd_PCMH-like_sf"/>
</dbReference>
<dbReference type="GO" id="GO:0016491">
    <property type="term" value="F:oxidoreductase activity"/>
    <property type="evidence" value="ECO:0007669"/>
    <property type="project" value="InterPro"/>
</dbReference>
<dbReference type="InterPro" id="IPR016166">
    <property type="entry name" value="FAD-bd_PCMH"/>
</dbReference>
<proteinExistence type="predicted"/>
<dbReference type="EMBL" id="BSEH01000590">
    <property type="protein sequence ID" value="GLJ58893.1"/>
    <property type="molecule type" value="Genomic_DNA"/>
</dbReference>